<protein>
    <submittedName>
        <fullName evidence="2">B56.1</fullName>
    </submittedName>
</protein>
<accession>I3VQ44</accession>
<organism evidence="2 3">
    <name type="scientific">miniopterid betaherpesvirus 1</name>
    <dbReference type="NCBI Taxonomy" id="3070189"/>
    <lineage>
        <taxon>Viruses</taxon>
        <taxon>Duplodnaviria</taxon>
        <taxon>Heunggongvirae</taxon>
        <taxon>Peploviricota</taxon>
        <taxon>Herviviricetes</taxon>
        <taxon>Herpesvirales</taxon>
        <taxon>Orthoherpesviridae</taxon>
        <taxon>Betaherpesvirinae</taxon>
        <taxon>Quwivirus</taxon>
        <taxon>Quwivirus miniopteridbeta1</taxon>
    </lineage>
</organism>
<dbReference type="EMBL" id="JQ805139">
    <property type="protein sequence ID" value="AFK83888.1"/>
    <property type="molecule type" value="Genomic_DNA"/>
</dbReference>
<evidence type="ECO:0000313" key="3">
    <source>
        <dbReference type="Proteomes" id="UP000103899"/>
    </source>
</evidence>
<dbReference type="RefSeq" id="YP_010797075.1">
    <property type="nucleotide sequence ID" value="NC_076129.1"/>
</dbReference>
<evidence type="ECO:0000313" key="2">
    <source>
        <dbReference type="EMBL" id="AFK83888.1"/>
    </source>
</evidence>
<sequence>MAHSLHLEHTTHSFCNVFIVAPPIPRRRAVRRHLARRRIARLRRLRGRQLHYLQLIANAAPAARSRRSGRPRQLRNGKGQEVSRRSGATDGSLATCRNLSRETPSLPPCPNALESRF</sequence>
<dbReference type="Proteomes" id="UP000103899">
    <property type="component" value="Segment"/>
</dbReference>
<dbReference type="KEGG" id="vg:80534778"/>
<name>I3VQ44_9BETA</name>
<feature type="region of interest" description="Disordered" evidence="1">
    <location>
        <begin position="61"/>
        <end position="117"/>
    </location>
</feature>
<proteinExistence type="predicted"/>
<evidence type="ECO:0000256" key="1">
    <source>
        <dbReference type="SAM" id="MobiDB-lite"/>
    </source>
</evidence>
<feature type="compositionally biased region" description="Basic residues" evidence="1">
    <location>
        <begin position="64"/>
        <end position="75"/>
    </location>
</feature>
<keyword evidence="3" id="KW-1185">Reference proteome</keyword>
<dbReference type="GeneID" id="80534778"/>
<reference evidence="2 3" key="1">
    <citation type="journal article" date="2012" name="J. Virol.">
        <title>A Novel Bat Herpesvirus Encodes Homologues of Major Histocompatibility Complex Classes I and II, C-Type Lectin, and a Unique Family of Immune-Related Genes.</title>
        <authorList>
            <person name="Zhang H."/>
            <person name="Todd S."/>
            <person name="Tachedjian M."/>
            <person name="Barr J.A."/>
            <person name="Luo M."/>
            <person name="Yu M."/>
            <person name="Marsh G.A."/>
            <person name="Crameri G."/>
            <person name="Wang L.F."/>
        </authorList>
    </citation>
    <scope>NUCLEOTIDE SEQUENCE [LARGE SCALE GENOMIC DNA]</scope>
    <source>
        <strain evidence="2">B7D8</strain>
    </source>
</reference>